<dbReference type="eggNOG" id="ENOG5031E7R">
    <property type="taxonomic scope" value="Bacteria"/>
</dbReference>
<dbReference type="Proteomes" id="UP000044071">
    <property type="component" value="Unassembled WGS sequence"/>
</dbReference>
<dbReference type="AlphaFoldDB" id="A0A078L1H3"/>
<organism evidence="1 2">
    <name type="scientific">Legionella massiliensis</name>
    <dbReference type="NCBI Taxonomy" id="1034943"/>
    <lineage>
        <taxon>Bacteria</taxon>
        <taxon>Pseudomonadati</taxon>
        <taxon>Pseudomonadota</taxon>
        <taxon>Gammaproteobacteria</taxon>
        <taxon>Legionellales</taxon>
        <taxon>Legionellaceae</taxon>
        <taxon>Legionella</taxon>
    </lineage>
</organism>
<dbReference type="RefSeq" id="WP_141650504.1">
    <property type="nucleotide sequence ID" value="NZ_CCVW01000004.1"/>
</dbReference>
<evidence type="ECO:0000313" key="1">
    <source>
        <dbReference type="EMBL" id="CDZ79051.1"/>
    </source>
</evidence>
<accession>A0A078L1H3</accession>
<reference evidence="1 2" key="1">
    <citation type="submission" date="2014-06" db="EMBL/GenBank/DDBJ databases">
        <authorList>
            <person name="Urmite Genomes Urmite Genomes"/>
        </authorList>
    </citation>
    <scope>NUCLEOTIDE SEQUENCE [LARGE SCALE GENOMIC DNA]</scope>
</reference>
<protein>
    <submittedName>
        <fullName evidence="1">Uncharacterized protein</fullName>
    </submittedName>
</protein>
<name>A0A078L1H3_9GAMM</name>
<sequence>MQNLELLITREEENNGMFVCLKPKTPALITPKLVEDIRNFQDSIAEKYLAHPMNKYLFVIWYCEGLNKSSCQGLDFSYIVDCIKSNHESDFEHYIDRVFNLIFLNYIGLGFPIINCSIINRPLSGISNDFFLLNNICFVQDPTVIGINNLELFREFPNLVFDKELYERNHYFNYQNMEIDKIKSIIEEIDYITPDENEINLIQEKFDMKKDETITEIYNLAARNIKILERLAKIGAYPDLLRS</sequence>
<dbReference type="EMBL" id="CCSB01000004">
    <property type="protein sequence ID" value="CDZ79051.1"/>
    <property type="molecule type" value="Genomic_DNA"/>
</dbReference>
<gene>
    <name evidence="1" type="ORF">BN59_03367</name>
</gene>
<evidence type="ECO:0000313" key="2">
    <source>
        <dbReference type="Proteomes" id="UP000044071"/>
    </source>
</evidence>
<dbReference type="STRING" id="1034943.BN59_03367"/>
<proteinExistence type="predicted"/>
<keyword evidence="2" id="KW-1185">Reference proteome</keyword>